<dbReference type="InterPro" id="IPR013126">
    <property type="entry name" value="Hsp_70_fam"/>
</dbReference>
<name>A0A9Q9I889_9ACTN</name>
<protein>
    <submittedName>
        <fullName evidence="6">Hsp70 family protein</fullName>
    </submittedName>
</protein>
<reference evidence="6" key="1">
    <citation type="submission" date="2021-04" db="EMBL/GenBank/DDBJ databases">
        <title>Dactylosporangium aurantiacum NRRL B-8018 full assembly.</title>
        <authorList>
            <person name="Hartkoorn R.C."/>
            <person name="Beaudoing E."/>
            <person name="Hot D."/>
        </authorList>
    </citation>
    <scope>NUCLEOTIDE SEQUENCE</scope>
    <source>
        <strain evidence="6">NRRL B-8018</strain>
    </source>
</reference>
<dbReference type="GO" id="GO:0140662">
    <property type="term" value="F:ATP-dependent protein folding chaperone"/>
    <property type="evidence" value="ECO:0007669"/>
    <property type="project" value="InterPro"/>
</dbReference>
<feature type="compositionally biased region" description="Pro residues" evidence="4">
    <location>
        <begin position="443"/>
        <end position="479"/>
    </location>
</feature>
<evidence type="ECO:0000259" key="5">
    <source>
        <dbReference type="Pfam" id="PF06439"/>
    </source>
</evidence>
<evidence type="ECO:0000256" key="2">
    <source>
        <dbReference type="ARBA" id="ARBA00022840"/>
    </source>
</evidence>
<dbReference type="GO" id="GO:0030968">
    <property type="term" value="P:endoplasmic reticulum unfolded protein response"/>
    <property type="evidence" value="ECO:0007669"/>
    <property type="project" value="TreeGrafter"/>
</dbReference>
<dbReference type="PANTHER" id="PTHR45639">
    <property type="entry name" value="HSC70CB, ISOFORM G-RELATED"/>
    <property type="match status" value="1"/>
</dbReference>
<dbReference type="Pfam" id="PF06439">
    <property type="entry name" value="3keto-disac_hyd"/>
    <property type="match status" value="1"/>
</dbReference>
<dbReference type="Gene3D" id="3.90.640.10">
    <property type="entry name" value="Actin, Chain A, domain 4"/>
    <property type="match status" value="1"/>
</dbReference>
<dbReference type="GO" id="GO:0005524">
    <property type="term" value="F:ATP binding"/>
    <property type="evidence" value="ECO:0007669"/>
    <property type="project" value="UniProtKB-KW"/>
</dbReference>
<keyword evidence="7" id="KW-1185">Reference proteome</keyword>
<feature type="compositionally biased region" description="Low complexity" evidence="4">
    <location>
        <begin position="424"/>
        <end position="442"/>
    </location>
</feature>
<evidence type="ECO:0000256" key="4">
    <source>
        <dbReference type="SAM" id="MobiDB-lite"/>
    </source>
</evidence>
<proteinExistence type="predicted"/>
<evidence type="ECO:0000256" key="3">
    <source>
        <dbReference type="ARBA" id="ARBA00023186"/>
    </source>
</evidence>
<evidence type="ECO:0000313" key="6">
    <source>
        <dbReference type="EMBL" id="UWZ51554.1"/>
    </source>
</evidence>
<dbReference type="KEGG" id="daur:Daura_33055"/>
<sequence>MDEGRLRLGIDVGTSSTVAALMEPSGRVRVLLFDASPLLPSAVHAGAGGTLLVGQDAERAAAGDPAGLEPNPKRRVDDGTVWLGEREVAVPDLLAALLGRVAAEAHRVAGRAPDDVVLTHPATWASVRLGVLAEAARRAGLGTVRFVPEPVAAAAHFAATVPQRIPPGRCLVVYDLGAGTFDVTVLRPHAAGFETLATAGLDDVGGLDLDAAVIAHARGLTAGSGDVWRRLDWPQTPADQRSRQLLWRNAKAAKEHLSRHAAADLHVPLADAQVRLTREELDKLARPHLDRTAALTLSALQDAAVPPEQIGGVYLVGGSSRMPLAATLLHRTLHIAPTVLDHPELVVAEGALHATAASAPGQAGDPHPPAPATSTASMMPPAPTPPPTPTMPQVPSPSTMPQVPAVPRQAPPAGPPVTVPPAVPVSAPAPAAAVTPPGSGRPAAPPPGPPVAPPAAPFAGPPTAPFPGPRAPFAGPPTAPASAAPVSGVPVSPPVPPPASRPASPTGQFPLPGDAGGRRTGATARVVLAAGAVLAVVLVIALRPWNLWSDGDGGGDPGSAGLGGAGTRSATGTPSPGQATDGPLHTDDFNGGSLASSWDVVTGDWKVTGGELVGSYGSTSGWQTVMLAKDLPDDVTVSCRVLMTGKGVAELMLHASGRRYVRVYLYAIDGKVALGDGKLDSKGAADGGGSVKTKSLSVKPDTWYDLEVTVEDGRYTVDVDGDTMVSYTDSTDKLSASGRLGFTANSAAIHVDDLTVVRA</sequence>
<feature type="compositionally biased region" description="Pro residues" evidence="4">
    <location>
        <begin position="491"/>
        <end position="500"/>
    </location>
</feature>
<dbReference type="InterPro" id="IPR043129">
    <property type="entry name" value="ATPase_NBD"/>
</dbReference>
<accession>A0A9Q9I889</accession>
<gene>
    <name evidence="6" type="ORF">Daura_33055</name>
</gene>
<dbReference type="SUPFAM" id="SSF53067">
    <property type="entry name" value="Actin-like ATPase domain"/>
    <property type="match status" value="2"/>
</dbReference>
<dbReference type="EMBL" id="CP073767">
    <property type="protein sequence ID" value="UWZ51554.1"/>
    <property type="molecule type" value="Genomic_DNA"/>
</dbReference>
<feature type="domain" description="3-keto-alpha-glucoside-1,2-lyase/3-keto-2-hydroxy-glucal hydratase" evidence="5">
    <location>
        <begin position="587"/>
        <end position="755"/>
    </location>
</feature>
<evidence type="ECO:0000313" key="7">
    <source>
        <dbReference type="Proteomes" id="UP001058003"/>
    </source>
</evidence>
<feature type="compositionally biased region" description="Low complexity" evidence="4">
    <location>
        <begin position="480"/>
        <end position="490"/>
    </location>
</feature>
<dbReference type="PANTHER" id="PTHR45639:SF34">
    <property type="entry name" value="CHAPERONE PROTEIN DNAK"/>
    <property type="match status" value="1"/>
</dbReference>
<dbReference type="RefSeq" id="WP_052386662.1">
    <property type="nucleotide sequence ID" value="NZ_CP073767.1"/>
</dbReference>
<dbReference type="Proteomes" id="UP001058003">
    <property type="component" value="Chromosome"/>
</dbReference>
<dbReference type="InterPro" id="IPR010496">
    <property type="entry name" value="AL/BT2_dom"/>
</dbReference>
<feature type="compositionally biased region" description="Pro residues" evidence="4">
    <location>
        <begin position="380"/>
        <end position="395"/>
    </location>
</feature>
<dbReference type="AlphaFoldDB" id="A0A9Q9I889"/>
<feature type="compositionally biased region" description="Low complexity" evidence="4">
    <location>
        <begin position="396"/>
        <end position="408"/>
    </location>
</feature>
<feature type="compositionally biased region" description="Pro residues" evidence="4">
    <location>
        <begin position="409"/>
        <end position="423"/>
    </location>
</feature>
<dbReference type="Pfam" id="PF00012">
    <property type="entry name" value="HSP70"/>
    <property type="match status" value="1"/>
</dbReference>
<evidence type="ECO:0000256" key="1">
    <source>
        <dbReference type="ARBA" id="ARBA00022741"/>
    </source>
</evidence>
<organism evidence="6 7">
    <name type="scientific">Dactylosporangium aurantiacum</name>
    <dbReference type="NCBI Taxonomy" id="35754"/>
    <lineage>
        <taxon>Bacteria</taxon>
        <taxon>Bacillati</taxon>
        <taxon>Actinomycetota</taxon>
        <taxon>Actinomycetes</taxon>
        <taxon>Micromonosporales</taxon>
        <taxon>Micromonosporaceae</taxon>
        <taxon>Dactylosporangium</taxon>
    </lineage>
</organism>
<dbReference type="Gene3D" id="2.60.120.560">
    <property type="entry name" value="Exo-inulinase, domain 1"/>
    <property type="match status" value="1"/>
</dbReference>
<dbReference type="Gene3D" id="3.30.420.40">
    <property type="match status" value="2"/>
</dbReference>
<feature type="region of interest" description="Disordered" evidence="4">
    <location>
        <begin position="549"/>
        <end position="588"/>
    </location>
</feature>
<dbReference type="PRINTS" id="PR00301">
    <property type="entry name" value="HEATSHOCK70"/>
</dbReference>
<feature type="compositionally biased region" description="Gly residues" evidence="4">
    <location>
        <begin position="551"/>
        <end position="566"/>
    </location>
</feature>
<keyword evidence="3" id="KW-0143">Chaperone</keyword>
<keyword evidence="2" id="KW-0067">ATP-binding</keyword>
<keyword evidence="1" id="KW-0547">Nucleotide-binding</keyword>
<dbReference type="GO" id="GO:0016787">
    <property type="term" value="F:hydrolase activity"/>
    <property type="evidence" value="ECO:0007669"/>
    <property type="project" value="InterPro"/>
</dbReference>
<feature type="region of interest" description="Disordered" evidence="4">
    <location>
        <begin position="357"/>
        <end position="517"/>
    </location>
</feature>